<protein>
    <submittedName>
        <fullName evidence="1">Uncharacterized protein</fullName>
    </submittedName>
</protein>
<feature type="non-terminal residue" evidence="1">
    <location>
        <position position="1"/>
    </location>
</feature>
<proteinExistence type="predicted"/>
<sequence>GGGGSDYTGTTLLSVVVKFKPISREIGRGLMMPVGEFVITGELEGLGVLDLE</sequence>
<organism evidence="1">
    <name type="scientific">Arion vulgaris</name>
    <dbReference type="NCBI Taxonomy" id="1028688"/>
    <lineage>
        <taxon>Eukaryota</taxon>
        <taxon>Metazoa</taxon>
        <taxon>Spiralia</taxon>
        <taxon>Lophotrochozoa</taxon>
        <taxon>Mollusca</taxon>
        <taxon>Gastropoda</taxon>
        <taxon>Heterobranchia</taxon>
        <taxon>Euthyneura</taxon>
        <taxon>Panpulmonata</taxon>
        <taxon>Eupulmonata</taxon>
        <taxon>Stylommatophora</taxon>
        <taxon>Helicina</taxon>
        <taxon>Arionoidea</taxon>
        <taxon>Arionidae</taxon>
        <taxon>Arion</taxon>
    </lineage>
</organism>
<evidence type="ECO:0000313" key="1">
    <source>
        <dbReference type="EMBL" id="CEK55306.1"/>
    </source>
</evidence>
<reference evidence="1" key="1">
    <citation type="submission" date="2014-12" db="EMBL/GenBank/DDBJ databases">
        <title>Insight into the proteome of Arion vulgaris.</title>
        <authorList>
            <person name="Aradska J."/>
            <person name="Bulat T."/>
            <person name="Smidak R."/>
            <person name="Sarate P."/>
            <person name="Gangsoo J."/>
            <person name="Sialana F."/>
            <person name="Bilban M."/>
            <person name="Lubec G."/>
        </authorList>
    </citation>
    <scope>NUCLEOTIDE SEQUENCE</scope>
    <source>
        <tissue evidence="1">Skin</tissue>
    </source>
</reference>
<gene>
    <name evidence="1" type="primary">ORF24886</name>
</gene>
<accession>A0A0B6YHN9</accession>
<dbReference type="AlphaFoldDB" id="A0A0B6YHN9"/>
<dbReference type="EMBL" id="HACG01008441">
    <property type="protein sequence ID" value="CEK55306.1"/>
    <property type="molecule type" value="Transcribed_RNA"/>
</dbReference>
<name>A0A0B6YHN9_9EUPU</name>